<dbReference type="OMA" id="HYCAARE"/>
<evidence type="ECO:0000313" key="2">
    <source>
        <dbReference type="Proteomes" id="UP000824469"/>
    </source>
</evidence>
<protein>
    <recommendedName>
        <fullName evidence="3">Hexosyltransferase</fullName>
    </recommendedName>
</protein>
<dbReference type="InterPro" id="IPR029044">
    <property type="entry name" value="Nucleotide-diphossugar_trans"/>
</dbReference>
<dbReference type="SUPFAM" id="SSF53448">
    <property type="entry name" value="Nucleotide-diphospho-sugar transferases"/>
    <property type="match status" value="1"/>
</dbReference>
<proteinExistence type="predicted"/>
<comment type="caution">
    <text evidence="1">The sequence shown here is derived from an EMBL/GenBank/DDBJ whole genome shotgun (WGS) entry which is preliminary data.</text>
</comment>
<feature type="non-terminal residue" evidence="1">
    <location>
        <position position="97"/>
    </location>
</feature>
<gene>
    <name evidence="1" type="ORF">KI387_032604</name>
</gene>
<keyword evidence="2" id="KW-1185">Reference proteome</keyword>
<feature type="non-terminal residue" evidence="1">
    <location>
        <position position="1"/>
    </location>
</feature>
<accession>A0AA38C228</accession>
<sequence>DFLNMYFQNMYKPIPLVYNLALAMLWRHQENVDLDIVKFLHYCAAREDIKKLVSKWWEIYNDESLDFRLGERRKNAESRSELQQITANALRGEMAKP</sequence>
<dbReference type="EMBL" id="JAHRHJ020003813">
    <property type="protein sequence ID" value="KAH9288487.1"/>
    <property type="molecule type" value="Genomic_DNA"/>
</dbReference>
<dbReference type="AlphaFoldDB" id="A0AA38C228"/>
<organism evidence="1 2">
    <name type="scientific">Taxus chinensis</name>
    <name type="common">Chinese yew</name>
    <name type="synonym">Taxus wallichiana var. chinensis</name>
    <dbReference type="NCBI Taxonomy" id="29808"/>
    <lineage>
        <taxon>Eukaryota</taxon>
        <taxon>Viridiplantae</taxon>
        <taxon>Streptophyta</taxon>
        <taxon>Embryophyta</taxon>
        <taxon>Tracheophyta</taxon>
        <taxon>Spermatophyta</taxon>
        <taxon>Pinopsida</taxon>
        <taxon>Pinidae</taxon>
        <taxon>Conifers II</taxon>
        <taxon>Cupressales</taxon>
        <taxon>Taxaceae</taxon>
        <taxon>Taxus</taxon>
    </lineage>
</organism>
<reference evidence="1 2" key="1">
    <citation type="journal article" date="2021" name="Nat. Plants">
        <title>The Taxus genome provides insights into paclitaxel biosynthesis.</title>
        <authorList>
            <person name="Xiong X."/>
            <person name="Gou J."/>
            <person name="Liao Q."/>
            <person name="Li Y."/>
            <person name="Zhou Q."/>
            <person name="Bi G."/>
            <person name="Li C."/>
            <person name="Du R."/>
            <person name="Wang X."/>
            <person name="Sun T."/>
            <person name="Guo L."/>
            <person name="Liang H."/>
            <person name="Lu P."/>
            <person name="Wu Y."/>
            <person name="Zhang Z."/>
            <person name="Ro D.K."/>
            <person name="Shang Y."/>
            <person name="Huang S."/>
            <person name="Yan J."/>
        </authorList>
    </citation>
    <scope>NUCLEOTIDE SEQUENCE [LARGE SCALE GENOMIC DNA]</scope>
    <source>
        <strain evidence="1">Ta-2019</strain>
    </source>
</reference>
<dbReference type="Proteomes" id="UP000824469">
    <property type="component" value="Unassembled WGS sequence"/>
</dbReference>
<evidence type="ECO:0000313" key="1">
    <source>
        <dbReference type="EMBL" id="KAH9288487.1"/>
    </source>
</evidence>
<dbReference type="Gene3D" id="3.90.550.10">
    <property type="entry name" value="Spore Coat Polysaccharide Biosynthesis Protein SpsA, Chain A"/>
    <property type="match status" value="1"/>
</dbReference>
<name>A0AA38C228_TAXCH</name>
<evidence type="ECO:0008006" key="3">
    <source>
        <dbReference type="Google" id="ProtNLM"/>
    </source>
</evidence>